<sequence length="276" mass="32414">MWSEFIPIFLKSHVDCNGTDRAFHRSWSGIVSRGHVSFRSKWLDVRTRDPLNGWIKKWGKLKELLVPLHFGVEDLLKILKLPDIDTLHYEVHYLSRYIDEEYLFKVGLSTQAGRSHAQRLKKSAKRGEGDQQASKKNQADEIFVVTSKGLHISPSKSYIPEDILKHQFVGRRQAEELLERHTDFKLEITKTLNDWNNKFVKVKYLQGEYKKKYDVKVKEMKAVEEQLAECRAELENRITSAFSQNERMDRLHIDLVEEEAMINQQMTDQQILEAEN</sequence>
<dbReference type="Proteomes" id="UP000775213">
    <property type="component" value="Unassembled WGS sequence"/>
</dbReference>
<protein>
    <submittedName>
        <fullName evidence="2">Uncharacterized protein</fullName>
    </submittedName>
</protein>
<organism evidence="2 3">
    <name type="scientific">Dendrobium chrysotoxum</name>
    <name type="common">Orchid</name>
    <dbReference type="NCBI Taxonomy" id="161865"/>
    <lineage>
        <taxon>Eukaryota</taxon>
        <taxon>Viridiplantae</taxon>
        <taxon>Streptophyta</taxon>
        <taxon>Embryophyta</taxon>
        <taxon>Tracheophyta</taxon>
        <taxon>Spermatophyta</taxon>
        <taxon>Magnoliopsida</taxon>
        <taxon>Liliopsida</taxon>
        <taxon>Asparagales</taxon>
        <taxon>Orchidaceae</taxon>
        <taxon>Epidendroideae</taxon>
        <taxon>Malaxideae</taxon>
        <taxon>Dendrobiinae</taxon>
        <taxon>Dendrobium</taxon>
    </lineage>
</organism>
<gene>
    <name evidence="2" type="ORF">IEQ34_021740</name>
</gene>
<reference evidence="2 3" key="1">
    <citation type="journal article" date="2021" name="Hortic Res">
        <title>Chromosome-scale assembly of the Dendrobium chrysotoxum genome enhances the understanding of orchid evolution.</title>
        <authorList>
            <person name="Zhang Y."/>
            <person name="Zhang G.Q."/>
            <person name="Zhang D."/>
            <person name="Liu X.D."/>
            <person name="Xu X.Y."/>
            <person name="Sun W.H."/>
            <person name="Yu X."/>
            <person name="Zhu X."/>
            <person name="Wang Z.W."/>
            <person name="Zhao X."/>
            <person name="Zhong W.Y."/>
            <person name="Chen H."/>
            <person name="Yin W.L."/>
            <person name="Huang T."/>
            <person name="Niu S.C."/>
            <person name="Liu Z.J."/>
        </authorList>
    </citation>
    <scope>NUCLEOTIDE SEQUENCE [LARGE SCALE GENOMIC DNA]</scope>
    <source>
        <strain evidence="2">Lindl</strain>
    </source>
</reference>
<name>A0AAV7G5J9_DENCH</name>
<dbReference type="EMBL" id="JAGFBR010000018">
    <property type="protein sequence ID" value="KAH0451048.1"/>
    <property type="molecule type" value="Genomic_DNA"/>
</dbReference>
<accession>A0AAV7G5J9</accession>
<comment type="caution">
    <text evidence="2">The sequence shown here is derived from an EMBL/GenBank/DDBJ whole genome shotgun (WGS) entry which is preliminary data.</text>
</comment>
<feature type="region of interest" description="Disordered" evidence="1">
    <location>
        <begin position="117"/>
        <end position="137"/>
    </location>
</feature>
<evidence type="ECO:0000313" key="2">
    <source>
        <dbReference type="EMBL" id="KAH0451048.1"/>
    </source>
</evidence>
<evidence type="ECO:0000313" key="3">
    <source>
        <dbReference type="Proteomes" id="UP000775213"/>
    </source>
</evidence>
<dbReference type="AlphaFoldDB" id="A0AAV7G5J9"/>
<evidence type="ECO:0000256" key="1">
    <source>
        <dbReference type="SAM" id="MobiDB-lite"/>
    </source>
</evidence>
<keyword evidence="3" id="KW-1185">Reference proteome</keyword>
<proteinExistence type="predicted"/>